<protein>
    <submittedName>
        <fullName evidence="2">Transcriptional regulator of levansucrase</fullName>
    </submittedName>
</protein>
<accession>A0A830ZT45</accession>
<dbReference type="InterPro" id="IPR000847">
    <property type="entry name" value="LysR_HTH_N"/>
</dbReference>
<comment type="caution">
    <text evidence="2">The sequence shown here is derived from an EMBL/GenBank/DDBJ whole genome shotgun (WGS) entry which is preliminary data.</text>
</comment>
<proteinExistence type="predicted"/>
<sequence length="266" mass="30345">MFISKSMQVFITLYQEKSLKTAADKLCLTVPPVSRMLKLTEGWVGEQLFIIERNNITPTPAADCIYQQLLPLYMALKNMTRKHPEQQEFLIASPYISTSILSDLLTISESALPKCSSIKYAECIHPDDDIYISLQPVECPMHFEPIRMDLVLELCCSKDVGDKWLHMPILAESETKKLKYFQRSLAELHARGGSGVLRQVDNPSHLQSTFKSGEGLLFRLPPKNNMVKDYQSLPVISHCPLFIYVNTLKKDKRHNCFTAKLKELLP</sequence>
<name>A0A830ZT45_ERWAM</name>
<organism evidence="2 3">
    <name type="scientific">Erwinia amylovora NBRC 12687 = CFBP 1232</name>
    <dbReference type="NCBI Taxonomy" id="1219359"/>
    <lineage>
        <taxon>Bacteria</taxon>
        <taxon>Pseudomonadati</taxon>
        <taxon>Pseudomonadota</taxon>
        <taxon>Gammaproteobacteria</taxon>
        <taxon>Enterobacterales</taxon>
        <taxon>Erwiniaceae</taxon>
        <taxon>Erwinia</taxon>
    </lineage>
</organism>
<dbReference type="InterPro" id="IPR036390">
    <property type="entry name" value="WH_DNA-bd_sf"/>
</dbReference>
<dbReference type="Gene3D" id="1.10.10.10">
    <property type="entry name" value="Winged helix-like DNA-binding domain superfamily/Winged helix DNA-binding domain"/>
    <property type="match status" value="1"/>
</dbReference>
<evidence type="ECO:0000313" key="2">
    <source>
        <dbReference type="EMBL" id="CCO92541.1"/>
    </source>
</evidence>
<dbReference type="PROSITE" id="PS50931">
    <property type="entry name" value="HTH_LYSR"/>
    <property type="match status" value="1"/>
</dbReference>
<dbReference type="GO" id="GO:0003700">
    <property type="term" value="F:DNA-binding transcription factor activity"/>
    <property type="evidence" value="ECO:0007669"/>
    <property type="project" value="InterPro"/>
</dbReference>
<reference evidence="2 3" key="1">
    <citation type="submission" date="2012-11" db="EMBL/GenBank/DDBJ databases">
        <authorList>
            <person name="Linke B."/>
        </authorList>
    </citation>
    <scope>NUCLEOTIDE SEQUENCE [LARGE SCALE GENOMIC DNA]</scope>
    <source>
        <strain evidence="3">CFBP 1232</strain>
    </source>
</reference>
<dbReference type="EMBL" id="CAPB01000007">
    <property type="protein sequence ID" value="CCO92541.1"/>
    <property type="molecule type" value="Genomic_DNA"/>
</dbReference>
<dbReference type="Pfam" id="PF00126">
    <property type="entry name" value="HTH_1"/>
    <property type="match status" value="1"/>
</dbReference>
<evidence type="ECO:0000259" key="1">
    <source>
        <dbReference type="PROSITE" id="PS50931"/>
    </source>
</evidence>
<reference evidence="2 3" key="2">
    <citation type="submission" date="2013-04" db="EMBL/GenBank/DDBJ databases">
        <title>Comparative genomics of 12 strains of Erwinia amylovora identifies a pan-genome with a large conserved core and provides insights into host specificity.</title>
        <authorList>
            <person name="Mann R.A."/>
            <person name="Smits T.H.M."/>
            <person name="Buehlmann A."/>
            <person name="Blom J."/>
            <person name="Goesmann A."/>
            <person name="Frey J.E."/>
            <person name="Plummer K.M."/>
            <person name="Beer S.V."/>
            <person name="Luck J."/>
            <person name="Duffy B."/>
            <person name="Rodoni B."/>
        </authorList>
    </citation>
    <scope>NUCLEOTIDE SEQUENCE [LARGE SCALE GENOMIC DNA]</scope>
    <source>
        <strain evidence="3">CFBP 1232</strain>
    </source>
</reference>
<dbReference type="InterPro" id="IPR036388">
    <property type="entry name" value="WH-like_DNA-bd_sf"/>
</dbReference>
<dbReference type="GeneID" id="97604896"/>
<dbReference type="AlphaFoldDB" id="A0A830ZT45"/>
<dbReference type="SUPFAM" id="SSF46785">
    <property type="entry name" value="Winged helix' DNA-binding domain"/>
    <property type="match status" value="1"/>
</dbReference>
<feature type="domain" description="HTH lysR-type" evidence="1">
    <location>
        <begin position="2"/>
        <end position="59"/>
    </location>
</feature>
<dbReference type="RefSeq" id="WP_004155378.1">
    <property type="nucleotide sequence ID" value="NZ_BAYW01000004.1"/>
</dbReference>
<dbReference type="Proteomes" id="UP000013111">
    <property type="component" value="Unassembled WGS sequence"/>
</dbReference>
<evidence type="ECO:0000313" key="3">
    <source>
        <dbReference type="Proteomes" id="UP000013111"/>
    </source>
</evidence>
<gene>
    <name evidence="2" type="primary">rlsA</name>
    <name evidence="2" type="ORF">BN437_0576</name>
</gene>